<name>A0ABY7FCS9_MYAAR</name>
<dbReference type="PROSITE" id="PS50237">
    <property type="entry name" value="HECT"/>
    <property type="match status" value="1"/>
</dbReference>
<gene>
    <name evidence="5" type="ORF">MAR_001798</name>
</gene>
<accession>A0ABY7FCS9</accession>
<dbReference type="EMBL" id="CP111022">
    <property type="protein sequence ID" value="WAR19960.1"/>
    <property type="molecule type" value="Genomic_DNA"/>
</dbReference>
<dbReference type="Gene3D" id="3.90.1750.10">
    <property type="entry name" value="Hect, E3 ligase catalytic domains"/>
    <property type="match status" value="1"/>
</dbReference>
<dbReference type="InterPro" id="IPR000569">
    <property type="entry name" value="HECT_dom"/>
</dbReference>
<comment type="caution">
    <text evidence="2">Lacks conserved residue(s) required for the propagation of feature annotation.</text>
</comment>
<dbReference type="InterPro" id="IPR035983">
    <property type="entry name" value="Hect_E3_ubiquitin_ligase"/>
</dbReference>
<organism evidence="5 6">
    <name type="scientific">Mya arenaria</name>
    <name type="common">Soft-shell clam</name>
    <dbReference type="NCBI Taxonomy" id="6604"/>
    <lineage>
        <taxon>Eukaryota</taxon>
        <taxon>Metazoa</taxon>
        <taxon>Spiralia</taxon>
        <taxon>Lophotrochozoa</taxon>
        <taxon>Mollusca</taxon>
        <taxon>Bivalvia</taxon>
        <taxon>Autobranchia</taxon>
        <taxon>Heteroconchia</taxon>
        <taxon>Euheterodonta</taxon>
        <taxon>Imparidentia</taxon>
        <taxon>Neoheterodontei</taxon>
        <taxon>Myida</taxon>
        <taxon>Myoidea</taxon>
        <taxon>Myidae</taxon>
        <taxon>Mya</taxon>
    </lineage>
</organism>
<evidence type="ECO:0000259" key="4">
    <source>
        <dbReference type="PROSITE" id="PS50237"/>
    </source>
</evidence>
<dbReference type="SUPFAM" id="SSF56204">
    <property type="entry name" value="Hect, E3 ligase catalytic domain"/>
    <property type="match status" value="1"/>
</dbReference>
<reference evidence="5" key="1">
    <citation type="submission" date="2022-11" db="EMBL/GenBank/DDBJ databases">
        <title>Centuries of genome instability and evolution in soft-shell clam transmissible cancer (bioRxiv).</title>
        <authorList>
            <person name="Hart S.F.M."/>
            <person name="Yonemitsu M.A."/>
            <person name="Giersch R.M."/>
            <person name="Beal B.F."/>
            <person name="Arriagada G."/>
            <person name="Davis B.W."/>
            <person name="Ostrander E.A."/>
            <person name="Goff S.P."/>
            <person name="Metzger M.J."/>
        </authorList>
    </citation>
    <scope>NUCLEOTIDE SEQUENCE</scope>
    <source>
        <strain evidence="5">MELC-2E11</strain>
        <tissue evidence="5">Siphon/mantle</tissue>
    </source>
</reference>
<feature type="region of interest" description="Disordered" evidence="3">
    <location>
        <begin position="91"/>
        <end position="144"/>
    </location>
</feature>
<keyword evidence="6" id="KW-1185">Reference proteome</keyword>
<evidence type="ECO:0000256" key="1">
    <source>
        <dbReference type="ARBA" id="ARBA00022786"/>
    </source>
</evidence>
<evidence type="ECO:0000313" key="6">
    <source>
        <dbReference type="Proteomes" id="UP001164746"/>
    </source>
</evidence>
<feature type="domain" description="HECT" evidence="4">
    <location>
        <begin position="232"/>
        <end position="269"/>
    </location>
</feature>
<evidence type="ECO:0000256" key="2">
    <source>
        <dbReference type="PROSITE-ProRule" id="PRU00104"/>
    </source>
</evidence>
<dbReference type="Proteomes" id="UP001164746">
    <property type="component" value="Chromosome 11"/>
</dbReference>
<keyword evidence="1 2" id="KW-0833">Ubl conjugation pathway</keyword>
<protein>
    <recommendedName>
        <fullName evidence="4">HECT domain-containing protein</fullName>
    </recommendedName>
</protein>
<evidence type="ECO:0000313" key="5">
    <source>
        <dbReference type="EMBL" id="WAR19960.1"/>
    </source>
</evidence>
<sequence>IDLEAILVIKDEDLKSYLPAYGDRVALMAFARVLKNKRRMLSQALGQYQELLQQETLECAELHRATDMSTGASATMQIETQMSIDAPAATQIQTQRSTDAPATTVIGTQRSTDAPATTQIGTQRSTDAPATTQIGTQRSTDVQATTQNVTHTPADISTTTVSAIVEEQELQPDTGSPDLEITFHPLHISRDSTKSKEEILLELNSVVDRSRKKNMVNVTRENVIEGAIRAFLRRSFDPCADLHVKFGGEDGIDDGRLTREFMRLLKKEMRQQPIFVGKDGFKMLALHAPYCCINDFKRVFRGSRTSREHNTRFWKWISGWETRQERSAPGGTVQIPNEGTLPALLSFLTGLDEIPPLGFEYEGSISFRHSAELS</sequence>
<evidence type="ECO:0000256" key="3">
    <source>
        <dbReference type="SAM" id="MobiDB-lite"/>
    </source>
</evidence>
<feature type="non-terminal residue" evidence="5">
    <location>
        <position position="374"/>
    </location>
</feature>
<feature type="non-terminal residue" evidence="5">
    <location>
        <position position="1"/>
    </location>
</feature>
<proteinExistence type="predicted"/>